<gene>
    <name evidence="2" type="primary">Q9C1I7</name>
</gene>
<feature type="region of interest" description="Disordered" evidence="1">
    <location>
        <begin position="1"/>
        <end position="57"/>
    </location>
</feature>
<protein>
    <submittedName>
        <fullName evidence="2">ABC transporter Atr4</fullName>
    </submittedName>
</protein>
<dbReference type="AlphaFoldDB" id="A0A5K1K7T7"/>
<feature type="compositionally biased region" description="Polar residues" evidence="1">
    <location>
        <begin position="1"/>
        <end position="13"/>
    </location>
</feature>
<accession>A0A5K1K7T7</accession>
<feature type="region of interest" description="Disordered" evidence="1">
    <location>
        <begin position="110"/>
        <end position="132"/>
    </location>
</feature>
<proteinExistence type="predicted"/>
<dbReference type="EMBL" id="LR730083">
    <property type="protein sequence ID" value="VWP02285.1"/>
    <property type="molecule type" value="Genomic_DNA"/>
</dbReference>
<organism evidence="2">
    <name type="scientific">Ganoderma boninense</name>
    <dbReference type="NCBI Taxonomy" id="34458"/>
    <lineage>
        <taxon>Eukaryota</taxon>
        <taxon>Fungi</taxon>
        <taxon>Dikarya</taxon>
        <taxon>Basidiomycota</taxon>
        <taxon>Agaricomycotina</taxon>
        <taxon>Agaricomycetes</taxon>
        <taxon>Polyporales</taxon>
        <taxon>Polyporaceae</taxon>
        <taxon>Ganoderma</taxon>
    </lineage>
</organism>
<reference evidence="2" key="1">
    <citation type="submission" date="2019-10" db="EMBL/GenBank/DDBJ databases">
        <authorList>
            <person name="Nor Muhammad N."/>
        </authorList>
    </citation>
    <scope>NUCLEOTIDE SEQUENCE</scope>
</reference>
<evidence type="ECO:0000313" key="2">
    <source>
        <dbReference type="EMBL" id="VWP02285.1"/>
    </source>
</evidence>
<sequence>MELQTTEASSRQSAAGMGIEMETGSGGARRHSDRWEGDGSGDQDGEDDGGSRGGFSRWFQSKQMEACVWAEGGRSTSFRVVSFFDGDERPRAVVHRLQRRYRAPHARKLQLQPGGKGDALSKQARVNQRDEHELRAREVELHIANALSK</sequence>
<feature type="compositionally biased region" description="Acidic residues" evidence="1">
    <location>
        <begin position="39"/>
        <end position="48"/>
    </location>
</feature>
<evidence type="ECO:0000256" key="1">
    <source>
        <dbReference type="SAM" id="MobiDB-lite"/>
    </source>
</evidence>
<name>A0A5K1K7T7_9APHY</name>